<dbReference type="Pfam" id="PF13193">
    <property type="entry name" value="AMP-binding_C"/>
    <property type="match status" value="1"/>
</dbReference>
<feature type="non-terminal residue" evidence="4">
    <location>
        <position position="1"/>
    </location>
</feature>
<dbReference type="GO" id="GO:0006631">
    <property type="term" value="P:fatty acid metabolic process"/>
    <property type="evidence" value="ECO:0007669"/>
    <property type="project" value="TreeGrafter"/>
</dbReference>
<gene>
    <name evidence="4" type="ORF">S12H4_55185</name>
</gene>
<evidence type="ECO:0000256" key="2">
    <source>
        <dbReference type="ARBA" id="ARBA00022598"/>
    </source>
</evidence>
<dbReference type="InterPro" id="IPR045851">
    <property type="entry name" value="AMP-bd_C_sf"/>
</dbReference>
<evidence type="ECO:0000259" key="3">
    <source>
        <dbReference type="Pfam" id="PF13193"/>
    </source>
</evidence>
<organism evidence="4">
    <name type="scientific">marine sediment metagenome</name>
    <dbReference type="NCBI Taxonomy" id="412755"/>
    <lineage>
        <taxon>unclassified sequences</taxon>
        <taxon>metagenomes</taxon>
        <taxon>ecological metagenomes</taxon>
    </lineage>
</organism>
<protein>
    <recommendedName>
        <fullName evidence="3">AMP-binding enzyme C-terminal domain-containing protein</fullName>
    </recommendedName>
</protein>
<accession>X1UQW4</accession>
<dbReference type="Gene3D" id="3.40.50.12780">
    <property type="entry name" value="N-terminal domain of ligase-like"/>
    <property type="match status" value="1"/>
</dbReference>
<dbReference type="InterPro" id="IPR025110">
    <property type="entry name" value="AMP-bd_C"/>
</dbReference>
<name>X1UQW4_9ZZZZ</name>
<evidence type="ECO:0000313" key="4">
    <source>
        <dbReference type="EMBL" id="GAJ19884.1"/>
    </source>
</evidence>
<proteinExistence type="inferred from homology"/>
<comment type="caution">
    <text evidence="4">The sequence shown here is derived from an EMBL/GenBank/DDBJ whole genome shotgun (WGS) entry which is preliminary data.</text>
</comment>
<dbReference type="PANTHER" id="PTHR43201">
    <property type="entry name" value="ACYL-COA SYNTHETASE"/>
    <property type="match status" value="1"/>
</dbReference>
<dbReference type="Gene3D" id="3.30.300.30">
    <property type="match status" value="1"/>
</dbReference>
<comment type="similarity">
    <text evidence="1">Belongs to the ATP-dependent AMP-binding enzyme family.</text>
</comment>
<evidence type="ECO:0000256" key="1">
    <source>
        <dbReference type="ARBA" id="ARBA00006432"/>
    </source>
</evidence>
<keyword evidence="2" id="KW-0436">Ligase</keyword>
<reference evidence="4" key="1">
    <citation type="journal article" date="2014" name="Front. Microbiol.">
        <title>High frequency of phylogenetically diverse reductive dehalogenase-homologous genes in deep subseafloor sedimentary metagenomes.</title>
        <authorList>
            <person name="Kawai M."/>
            <person name="Futagami T."/>
            <person name="Toyoda A."/>
            <person name="Takaki Y."/>
            <person name="Nishi S."/>
            <person name="Hori S."/>
            <person name="Arai W."/>
            <person name="Tsubouchi T."/>
            <person name="Morono Y."/>
            <person name="Uchiyama I."/>
            <person name="Ito T."/>
            <person name="Fujiyama A."/>
            <person name="Inagaki F."/>
            <person name="Takami H."/>
        </authorList>
    </citation>
    <scope>NUCLEOTIDE SEQUENCE</scope>
    <source>
        <strain evidence="4">Expedition CK06-06</strain>
    </source>
</reference>
<dbReference type="AlphaFoldDB" id="X1UQW4"/>
<dbReference type="PANTHER" id="PTHR43201:SF5">
    <property type="entry name" value="MEDIUM-CHAIN ACYL-COA LIGASE ACSF2, MITOCHONDRIAL"/>
    <property type="match status" value="1"/>
</dbReference>
<sequence>NPEATAEAITPDGWFHSGDLGSLDEDGFVFITGRIKELIIRGGENIQPREIDEVLYSHPKIQDAATVGVPDPLYGEEVKSFVVLRPGEECSEEELLKYCGERLAAFKCPKSIAFIEEMPKSPGGKIIRRKLVEK</sequence>
<dbReference type="InterPro" id="IPR042099">
    <property type="entry name" value="ANL_N_sf"/>
</dbReference>
<dbReference type="GO" id="GO:0031956">
    <property type="term" value="F:medium-chain fatty acid-CoA ligase activity"/>
    <property type="evidence" value="ECO:0007669"/>
    <property type="project" value="TreeGrafter"/>
</dbReference>
<feature type="domain" description="AMP-binding enzyme C-terminal" evidence="3">
    <location>
        <begin position="50"/>
        <end position="125"/>
    </location>
</feature>
<dbReference type="FunFam" id="3.30.300.30:FF:000008">
    <property type="entry name" value="2,3-dihydroxybenzoate-AMP ligase"/>
    <property type="match status" value="1"/>
</dbReference>
<dbReference type="SUPFAM" id="SSF56801">
    <property type="entry name" value="Acetyl-CoA synthetase-like"/>
    <property type="match status" value="1"/>
</dbReference>
<dbReference type="EMBL" id="BARW01035374">
    <property type="protein sequence ID" value="GAJ19884.1"/>
    <property type="molecule type" value="Genomic_DNA"/>
</dbReference>